<dbReference type="Gene3D" id="3.30.450.40">
    <property type="match status" value="1"/>
</dbReference>
<evidence type="ECO:0000259" key="11">
    <source>
        <dbReference type="PROSITE" id="PS50109"/>
    </source>
</evidence>
<evidence type="ECO:0000256" key="7">
    <source>
        <dbReference type="ARBA" id="ARBA00022777"/>
    </source>
</evidence>
<dbReference type="Pfam" id="PF13191">
    <property type="entry name" value="AAA_16"/>
    <property type="match status" value="1"/>
</dbReference>
<dbReference type="InterPro" id="IPR053159">
    <property type="entry name" value="Hybrid_Histidine_Kinase"/>
</dbReference>
<dbReference type="CDD" id="cd14014">
    <property type="entry name" value="STKc_PknB_like"/>
    <property type="match status" value="1"/>
</dbReference>
<dbReference type="Gene3D" id="3.30.565.10">
    <property type="entry name" value="Histidine kinase-like ATPase, C-terminal domain"/>
    <property type="match status" value="1"/>
</dbReference>
<dbReference type="SUPFAM" id="SSF56112">
    <property type="entry name" value="Protein kinase-like (PK-like)"/>
    <property type="match status" value="1"/>
</dbReference>
<evidence type="ECO:0000313" key="12">
    <source>
        <dbReference type="EMBL" id="RHW34300.1"/>
    </source>
</evidence>
<dbReference type="PANTHER" id="PTHR43642:SF1">
    <property type="entry name" value="HYBRID SIGNAL TRANSDUCTION HISTIDINE KINASE G"/>
    <property type="match status" value="1"/>
</dbReference>
<dbReference type="OrthoDB" id="9801841at2"/>
<dbReference type="InterPro" id="IPR000719">
    <property type="entry name" value="Prot_kinase_dom"/>
</dbReference>
<dbReference type="Pfam" id="PF00069">
    <property type="entry name" value="Pkinase"/>
    <property type="match status" value="1"/>
</dbReference>
<accession>A0A417YLH0</accession>
<dbReference type="PANTHER" id="PTHR43642">
    <property type="entry name" value="HYBRID SIGNAL TRANSDUCTION HISTIDINE KINASE G"/>
    <property type="match status" value="1"/>
</dbReference>
<reference evidence="12 13" key="1">
    <citation type="journal article" date="2007" name="Int. J. Syst. Evol. Microbiol.">
        <title>Oceanobacillus profundus sp. nov., isolated from a deep-sea sediment core.</title>
        <authorList>
            <person name="Kim Y.G."/>
            <person name="Choi D.H."/>
            <person name="Hyun S."/>
            <person name="Cho B.C."/>
        </authorList>
    </citation>
    <scope>NUCLEOTIDE SEQUENCE [LARGE SCALE GENOMIC DNA]</scope>
    <source>
        <strain evidence="12 13">DSM 18246</strain>
    </source>
</reference>
<evidence type="ECO:0000256" key="2">
    <source>
        <dbReference type="ARBA" id="ARBA00004651"/>
    </source>
</evidence>
<evidence type="ECO:0000256" key="5">
    <source>
        <dbReference type="ARBA" id="ARBA00022679"/>
    </source>
</evidence>
<dbReference type="InterPro" id="IPR036890">
    <property type="entry name" value="HATPase_C_sf"/>
</dbReference>
<dbReference type="InterPro" id="IPR004358">
    <property type="entry name" value="Sig_transdc_His_kin-like_C"/>
</dbReference>
<dbReference type="SMART" id="SM00388">
    <property type="entry name" value="HisKA"/>
    <property type="match status" value="1"/>
</dbReference>
<protein>
    <recommendedName>
        <fullName evidence="3">histidine kinase</fullName>
        <ecNumber evidence="3">2.7.13.3</ecNumber>
    </recommendedName>
</protein>
<dbReference type="Pfam" id="PF02518">
    <property type="entry name" value="HATPase_c"/>
    <property type="match status" value="1"/>
</dbReference>
<dbReference type="InterPro" id="IPR029016">
    <property type="entry name" value="GAF-like_dom_sf"/>
</dbReference>
<dbReference type="GO" id="GO:0005524">
    <property type="term" value="F:ATP binding"/>
    <property type="evidence" value="ECO:0007669"/>
    <property type="project" value="UniProtKB-KW"/>
</dbReference>
<dbReference type="InterPro" id="IPR003594">
    <property type="entry name" value="HATPase_dom"/>
</dbReference>
<evidence type="ECO:0000313" key="13">
    <source>
        <dbReference type="Proteomes" id="UP000285456"/>
    </source>
</evidence>
<dbReference type="PRINTS" id="PR00344">
    <property type="entry name" value="BCTRLSENSOR"/>
</dbReference>
<dbReference type="EMBL" id="QWEH01000002">
    <property type="protein sequence ID" value="RHW34300.1"/>
    <property type="molecule type" value="Genomic_DNA"/>
</dbReference>
<dbReference type="Pfam" id="PF25503">
    <property type="entry name" value="TPR_CHK1"/>
    <property type="match status" value="1"/>
</dbReference>
<keyword evidence="6" id="KW-0547">Nucleotide-binding</keyword>
<name>A0A417YLH0_9BACI</name>
<evidence type="ECO:0000256" key="1">
    <source>
        <dbReference type="ARBA" id="ARBA00000085"/>
    </source>
</evidence>
<dbReference type="InterPro" id="IPR003018">
    <property type="entry name" value="GAF"/>
</dbReference>
<evidence type="ECO:0000256" key="9">
    <source>
        <dbReference type="ARBA" id="ARBA00023012"/>
    </source>
</evidence>
<keyword evidence="9" id="KW-0902">Two-component regulatory system</keyword>
<dbReference type="RefSeq" id="WP_118888664.1">
    <property type="nucleotide sequence ID" value="NZ_PHUT01000002.1"/>
</dbReference>
<evidence type="ECO:0000256" key="3">
    <source>
        <dbReference type="ARBA" id="ARBA00012438"/>
    </source>
</evidence>
<dbReference type="InterPro" id="IPR003661">
    <property type="entry name" value="HisK_dim/P_dom"/>
</dbReference>
<dbReference type="InterPro" id="IPR036097">
    <property type="entry name" value="HisK_dim/P_sf"/>
</dbReference>
<keyword evidence="13" id="KW-1185">Reference proteome</keyword>
<dbReference type="SUPFAM" id="SSF47384">
    <property type="entry name" value="Homodimeric domain of signal transducing histidine kinase"/>
    <property type="match status" value="1"/>
</dbReference>
<dbReference type="PROSITE" id="PS50011">
    <property type="entry name" value="PROTEIN_KINASE_DOM"/>
    <property type="match status" value="1"/>
</dbReference>
<keyword evidence="8" id="KW-0067">ATP-binding</keyword>
<dbReference type="Gene3D" id="1.10.287.130">
    <property type="match status" value="1"/>
</dbReference>
<dbReference type="Pfam" id="PF01590">
    <property type="entry name" value="GAF"/>
    <property type="match status" value="1"/>
</dbReference>
<dbReference type="SUPFAM" id="SSF55874">
    <property type="entry name" value="ATPase domain of HSP90 chaperone/DNA topoisomerase II/histidine kinase"/>
    <property type="match status" value="1"/>
</dbReference>
<dbReference type="InterPro" id="IPR011009">
    <property type="entry name" value="Kinase-like_dom_sf"/>
</dbReference>
<dbReference type="FunFam" id="3.30.565.10:FF:000006">
    <property type="entry name" value="Sensor histidine kinase WalK"/>
    <property type="match status" value="1"/>
</dbReference>
<dbReference type="SMART" id="SM00065">
    <property type="entry name" value="GAF"/>
    <property type="match status" value="1"/>
</dbReference>
<comment type="subcellular location">
    <subcellularLocation>
        <location evidence="2">Cell membrane</location>
        <topology evidence="2">Multi-pass membrane protein</topology>
    </subcellularLocation>
</comment>
<dbReference type="InterPro" id="IPR005467">
    <property type="entry name" value="His_kinase_dom"/>
</dbReference>
<organism evidence="12 13">
    <name type="scientific">Oceanobacillus profundus</name>
    <dbReference type="NCBI Taxonomy" id="372463"/>
    <lineage>
        <taxon>Bacteria</taxon>
        <taxon>Bacillati</taxon>
        <taxon>Bacillota</taxon>
        <taxon>Bacilli</taxon>
        <taxon>Bacillales</taxon>
        <taxon>Bacillaceae</taxon>
        <taxon>Oceanobacillus</taxon>
    </lineage>
</organism>
<dbReference type="Gene3D" id="3.40.50.300">
    <property type="entry name" value="P-loop containing nucleotide triphosphate hydrolases"/>
    <property type="match status" value="1"/>
</dbReference>
<dbReference type="SMART" id="SM00387">
    <property type="entry name" value="HATPase_c"/>
    <property type="match status" value="1"/>
</dbReference>
<keyword evidence="4" id="KW-0597">Phosphoprotein</keyword>
<gene>
    <name evidence="12" type="ORF">D1B32_03795</name>
</gene>
<evidence type="ECO:0000256" key="6">
    <source>
        <dbReference type="ARBA" id="ARBA00022741"/>
    </source>
</evidence>
<sequence length="1735" mass="199655">MFELPGYRILNVLIDNESWILYKAISLKDEKVVAIKAEKNRSRVEISHDFYIAKDLNSEYILRPLHIEKYGEEMYIITEPIQGETLETRIERTAGPFDVRSFLKIAAKLAGVVSHLHQAHIIHKALKPQNIVLQPRLHEVKLTGFHHATTFSKEIQHTNGSPYQFRELITYMSPEQTGRMNRALDYRTDLYSLGIIYYEMITGRLPFSSEHPAELIHAHLAKLPESPRSVNSAIPEPISAIILRLLEKAPAYRYQHAKRLKDDLEKCLKQLDETGDIQNIELSDQRSERIYEKSRRLYGRAQTIEQLIKSFYRVQKGRTELVLIPGPSGVGKTSVVHELHKPLVKEKGYFISGKFEQLEKQIPYAPIVYAFQGLLRQIVSEGKSSMEQWGGRLTESLGPSASVIANFIPELRWLIGENGEVPDLPPQGVHNRFRHAIRSFVRVFATKEHPLVLFLDDLQWADEATLDLLDYLVSNPDDLYVLIIAAYRDNEVHVGHPFEIMLNKLQKRDVGITFIRIATLLAQHVREWVREAFSLGEDDIDFLVSFIYRITRGNPFFIVQVIQTLLDEKVIEFRMEKSEWILNRDAVKQMPMSDSIIDFVLKSIGRLPKETIAILQLASCFGNRFNLKALAKIANRTYLEVSKSFRNGLEAGLILPIDSSFKWVYEDADSNIDQGYPPSYVFVHDKIQQAFYTTLSNEKQMKNHQLIGLELVYLYGKAELKSHIFEIVNHLNQSRVLLTEKQKLNLIEWNWMAGERAKNRAASESALNFFRIGKELLPEKRWSAAYYPLTFKIMTGLGEAEYLNHLFQEAENTFEEILINAKTIQEKLQIYDLKILLNVHIHEVEKATNAGLEGLSLGGWNFKSNATKMDVAKEYLLTKLALRKKKETDLLQLPVVEDKLVHALMRTLINSNAPTYHWNQNLATILMLRALRLTLKYGDMDITALVYNNYALTLSAGFNDYDSSYRFGKLAMKHLEKFQDNSLKARVYFVFGSFVNHWKKPIRESLVYLEQSQQLCIESGNLHLAGANSSFIAIILLIKGDHLNDVKKGIKRQHDFAKQNEYIISDDFLDETIDWIDVLATRTDPVNWNFPDFTNDVSAKIVHYTIRLQMTYLLDNEDAALAIMEKLESIVDRTLILVIAPDYYFYHALWLTRLMRRGKLSRNQGRQKLFKRLKKMKMWAKNSPANYRHKYLLLEAEWLHVNKKERAIYLYNRAIRFATESGFIQDVAIINHCAAEFYLAKNLSKSAKPYLVDAYVHYLKWGAKRIAHNLAEAYPILNHQEGERTFNLEHPHESIDMNTLFKTSRLIADEVMFDQLVEKFMDLMVINAGAERAFLLLKEDELLQLVAKKNVQDEITLYKKPKRVEMFRDFSEAIVHYVANTKEVVVLDDAMNQGEFKKDHFIKQTEAKSILCLPIVYHRKLTGILYLENNQSTNVFTRERVVLLTLLASQVAISIENAYLYANLETTVEERTALLHAANEKLKNANISLEHAEAERTRYLSTISHDLRSPIAAIQNYVDAILEGIIEEEQRTEYLQIVKKRVTALNGLIQDLFDLAQFESGNVSFAMDVIPIDKLFLHLCSQFELEVNMKGLTFRSEYSGRIGSGYPLVEVDVQRIEQVMGNLISNAMKHSDEGEIALRLSLENTGEAVISIADEGRGIAATDLPYIFDQFYTKANGSKEAGHGLGLVICKEIMQAHQGRIWVESEEGRGTTFYLSLKVWEGSESEEEMKVLQLE</sequence>
<keyword evidence="5" id="KW-0808">Transferase</keyword>
<dbReference type="Proteomes" id="UP000285456">
    <property type="component" value="Unassembled WGS sequence"/>
</dbReference>
<dbReference type="PROSITE" id="PS50109">
    <property type="entry name" value="HIS_KIN"/>
    <property type="match status" value="1"/>
</dbReference>
<dbReference type="InterPro" id="IPR027417">
    <property type="entry name" value="P-loop_NTPase"/>
</dbReference>
<feature type="domain" description="Histidine kinase" evidence="11">
    <location>
        <begin position="1502"/>
        <end position="1721"/>
    </location>
</feature>
<comment type="caution">
    <text evidence="12">The sequence shown here is derived from an EMBL/GenBank/DDBJ whole genome shotgun (WGS) entry which is preliminary data.</text>
</comment>
<dbReference type="Gene3D" id="1.10.510.10">
    <property type="entry name" value="Transferase(Phosphotransferase) domain 1"/>
    <property type="match status" value="1"/>
</dbReference>
<dbReference type="InterPro" id="IPR041664">
    <property type="entry name" value="AAA_16"/>
</dbReference>
<dbReference type="CDD" id="cd00082">
    <property type="entry name" value="HisKA"/>
    <property type="match status" value="1"/>
</dbReference>
<dbReference type="GO" id="GO:0000155">
    <property type="term" value="F:phosphorelay sensor kinase activity"/>
    <property type="evidence" value="ECO:0007669"/>
    <property type="project" value="InterPro"/>
</dbReference>
<dbReference type="Pfam" id="PF00512">
    <property type="entry name" value="HisKA"/>
    <property type="match status" value="1"/>
</dbReference>
<dbReference type="SUPFAM" id="SSF55781">
    <property type="entry name" value="GAF domain-like"/>
    <property type="match status" value="1"/>
</dbReference>
<comment type="catalytic activity">
    <reaction evidence="1">
        <text>ATP + protein L-histidine = ADP + protein N-phospho-L-histidine.</text>
        <dbReference type="EC" id="2.7.13.3"/>
    </reaction>
</comment>
<dbReference type="EC" id="2.7.13.3" evidence="3"/>
<dbReference type="SUPFAM" id="SSF52540">
    <property type="entry name" value="P-loop containing nucleoside triphosphate hydrolases"/>
    <property type="match status" value="1"/>
</dbReference>
<evidence type="ECO:0000256" key="4">
    <source>
        <dbReference type="ARBA" id="ARBA00022553"/>
    </source>
</evidence>
<keyword evidence="7" id="KW-0418">Kinase</keyword>
<evidence type="ECO:0000259" key="10">
    <source>
        <dbReference type="PROSITE" id="PS50011"/>
    </source>
</evidence>
<dbReference type="GO" id="GO:0005886">
    <property type="term" value="C:plasma membrane"/>
    <property type="evidence" value="ECO:0007669"/>
    <property type="project" value="UniProtKB-SubCell"/>
</dbReference>
<proteinExistence type="predicted"/>
<evidence type="ECO:0000256" key="8">
    <source>
        <dbReference type="ARBA" id="ARBA00022840"/>
    </source>
</evidence>
<feature type="domain" description="Protein kinase" evidence="10">
    <location>
        <begin position="7"/>
        <end position="268"/>
    </location>
</feature>